<protein>
    <recommendedName>
        <fullName evidence="1">Cytochrome c-552/4 domain-containing protein</fullName>
    </recommendedName>
</protein>
<evidence type="ECO:0000259" key="1">
    <source>
        <dbReference type="Pfam" id="PF13435"/>
    </source>
</evidence>
<dbReference type="AlphaFoldDB" id="A0A3B0Z7L9"/>
<dbReference type="GO" id="GO:0016787">
    <property type="term" value="F:hydrolase activity"/>
    <property type="evidence" value="ECO:0007669"/>
    <property type="project" value="InterPro"/>
</dbReference>
<dbReference type="InterPro" id="IPR029052">
    <property type="entry name" value="Metallo-depent_PP-like"/>
</dbReference>
<dbReference type="Gene3D" id="1.10.1130.10">
    <property type="entry name" value="Flavocytochrome C3, Chain A"/>
    <property type="match status" value="1"/>
</dbReference>
<evidence type="ECO:0000313" key="2">
    <source>
        <dbReference type="EMBL" id="VAW84990.1"/>
    </source>
</evidence>
<name>A0A3B0Z7L9_9ZZZZ</name>
<organism evidence="2">
    <name type="scientific">hydrothermal vent metagenome</name>
    <dbReference type="NCBI Taxonomy" id="652676"/>
    <lineage>
        <taxon>unclassified sequences</taxon>
        <taxon>metagenomes</taxon>
        <taxon>ecological metagenomes</taxon>
    </lineage>
</organism>
<gene>
    <name evidence="2" type="ORF">MNBD_GAMMA18-1555</name>
</gene>
<reference evidence="2" key="1">
    <citation type="submission" date="2018-06" db="EMBL/GenBank/DDBJ databases">
        <authorList>
            <person name="Zhirakovskaya E."/>
        </authorList>
    </citation>
    <scope>NUCLEOTIDE SEQUENCE</scope>
</reference>
<dbReference type="SUPFAM" id="SSF56300">
    <property type="entry name" value="Metallo-dependent phosphatases"/>
    <property type="match status" value="1"/>
</dbReference>
<dbReference type="PANTHER" id="PTHR11575:SF24">
    <property type="entry name" value="5'-NUCLEOTIDASE"/>
    <property type="match status" value="1"/>
</dbReference>
<dbReference type="InterPro" id="IPR036280">
    <property type="entry name" value="Multihaem_cyt_sf"/>
</dbReference>
<dbReference type="InterPro" id="IPR006179">
    <property type="entry name" value="5_nucleotidase/apyrase"/>
</dbReference>
<dbReference type="GO" id="GO:0009166">
    <property type="term" value="P:nucleotide catabolic process"/>
    <property type="evidence" value="ECO:0007669"/>
    <property type="project" value="InterPro"/>
</dbReference>
<sequence length="444" mass="49482">MNSTSLNITLPDRAMPNPTISFLLLITLLLPWSAQSAPLTLIYSGDFNGELEPCGCSEGGNYGGILRRSTTLKALRSEQPDLVAISAGQLLANESSRDQLKSEYVLKGFSTFNYDAVALRWRDLAYGVEFIDGYNIPWLAGNWKGSGDTVTRSRKIERNGVTLRVFSWLNPKRSPFRQMDHSQWLTVDDMAVVQQGLKAANERGELTVLLTAWPLRKVQREFDLADVDILVVRAGHEVFSDPQMAGDTLVLQPGSRGMRLGRVDLEFSDGKVDQYQHQVIEMPESVADDEMLREWYNDYNAKVKTAYLAEAEIKKALASGERDYVGAESCASCHQPQFDTWQGTKHATAFSTLENVGKSFDPDCIVCHTVGFDQGGFIDFVITPELMNVQCENCHGAGKAHIESKGEQATVNQQMPSLVRCQQCHVGSHSPDFNFDTYWPKIAH</sequence>
<dbReference type="EMBL" id="UOFP01000076">
    <property type="protein sequence ID" value="VAW84990.1"/>
    <property type="molecule type" value="Genomic_DNA"/>
</dbReference>
<dbReference type="CDD" id="cd08168">
    <property type="entry name" value="Cytochrom_C3"/>
    <property type="match status" value="1"/>
</dbReference>
<dbReference type="Pfam" id="PF13435">
    <property type="entry name" value="Cytochrome_C554"/>
    <property type="match status" value="1"/>
</dbReference>
<proteinExistence type="predicted"/>
<dbReference type="PANTHER" id="PTHR11575">
    <property type="entry name" value="5'-NUCLEOTIDASE-RELATED"/>
    <property type="match status" value="1"/>
</dbReference>
<feature type="domain" description="Cytochrome c-552/4" evidence="1">
    <location>
        <begin position="329"/>
        <end position="396"/>
    </location>
</feature>
<dbReference type="Gene3D" id="3.60.21.10">
    <property type="match status" value="1"/>
</dbReference>
<dbReference type="SUPFAM" id="SSF48695">
    <property type="entry name" value="Multiheme cytochromes"/>
    <property type="match status" value="1"/>
</dbReference>
<dbReference type="InterPro" id="IPR023155">
    <property type="entry name" value="Cyt_c-552/4"/>
</dbReference>
<accession>A0A3B0Z7L9</accession>